<dbReference type="EMBL" id="QWIR01000147">
    <property type="protein sequence ID" value="RMY84655.1"/>
    <property type="molecule type" value="Genomic_DNA"/>
</dbReference>
<dbReference type="Gene3D" id="1.10.510.10">
    <property type="entry name" value="Transferase(Phosphotransferase) domain 1"/>
    <property type="match status" value="1"/>
</dbReference>
<proteinExistence type="predicted"/>
<dbReference type="SMART" id="SM00220">
    <property type="entry name" value="S_TKc"/>
    <property type="match status" value="1"/>
</dbReference>
<evidence type="ECO:0000256" key="5">
    <source>
        <dbReference type="ARBA" id="ARBA00022840"/>
    </source>
</evidence>
<dbReference type="InterPro" id="IPR000719">
    <property type="entry name" value="Prot_kinase_dom"/>
</dbReference>
<dbReference type="GO" id="GO:0005524">
    <property type="term" value="F:ATP binding"/>
    <property type="evidence" value="ECO:0007669"/>
    <property type="project" value="UniProtKB-KW"/>
</dbReference>
<dbReference type="OrthoDB" id="5979581at2759"/>
<dbReference type="VEuPathDB" id="FungiDB:BTJ68_04312"/>
<protein>
    <recommendedName>
        <fullName evidence="6">Protein kinase domain-containing protein</fullName>
    </recommendedName>
</protein>
<dbReference type="PANTHER" id="PTHR45646">
    <property type="entry name" value="SERINE/THREONINE-PROTEIN KINASE DOA-RELATED"/>
    <property type="match status" value="1"/>
</dbReference>
<keyword evidence="3" id="KW-0547">Nucleotide-binding</keyword>
<name>A0A3M7F6Y0_HORWE</name>
<dbReference type="GO" id="GO:0043484">
    <property type="term" value="P:regulation of RNA splicing"/>
    <property type="evidence" value="ECO:0007669"/>
    <property type="project" value="TreeGrafter"/>
</dbReference>
<dbReference type="InterPro" id="IPR051175">
    <property type="entry name" value="CLK_kinases"/>
</dbReference>
<dbReference type="VEuPathDB" id="FungiDB:BTJ68_09310"/>
<comment type="caution">
    <text evidence="7">The sequence shown here is derived from an EMBL/GenBank/DDBJ whole genome shotgun (WGS) entry which is preliminary data.</text>
</comment>
<feature type="domain" description="Protein kinase" evidence="6">
    <location>
        <begin position="94"/>
        <end position="447"/>
    </location>
</feature>
<evidence type="ECO:0000256" key="3">
    <source>
        <dbReference type="ARBA" id="ARBA00022741"/>
    </source>
</evidence>
<dbReference type="AlphaFoldDB" id="A0A3M7F6Y0"/>
<gene>
    <name evidence="7" type="ORF">D0861_06849</name>
</gene>
<evidence type="ECO:0000256" key="1">
    <source>
        <dbReference type="ARBA" id="ARBA00022527"/>
    </source>
</evidence>
<keyword evidence="4" id="KW-0418">Kinase</keyword>
<sequence length="458" mass="52166">MASSLRITHNFRTISGLGRLPSKRCWLHGDGFLRLYPKRTSRYINNLAIQPRTFPSTGFSLLPIDTKFEEERLLGYEAEEYYPVQLGEVFKSRYQVLAKLGYGTASTVWLCRDLQLSTPTQNELLALKVCITGLRESQEVAISHHIKSIDAEHHPGKAHLRVALEDFEIEGPCGRHQCLVLSCLGRRLSEMRDIFDDGAFDKTILQHYLYVICTAMDFMHQVSHLVQIRGMPSLKPSLDISPNNVLVGADDTAICKVEDAELAEPSPRKVLADRTIHLSYSMPPTFKSPVITDFGHARLGDPGQKHSGDVMPGVFRAPEVIAGMEWDSQIDIWSVGVMIWNLLEDRNLFRPYKDGLLDDEVHFAQMVSLMGPPPKQFLERSDRCRKYWDSEGNWIAATPIPEQTLETREMRLTGDDRDLLLALVRKILRWLPEERPSAEDLYQDEFVLQFLEEVKSSA</sequence>
<keyword evidence="2" id="KW-0808">Transferase</keyword>
<dbReference type="Proteomes" id="UP000268823">
    <property type="component" value="Unassembled WGS sequence"/>
</dbReference>
<evidence type="ECO:0000313" key="7">
    <source>
        <dbReference type="EMBL" id="RMY84655.1"/>
    </source>
</evidence>
<dbReference type="Gene3D" id="3.30.200.20">
    <property type="entry name" value="Phosphorylase Kinase, domain 1"/>
    <property type="match status" value="1"/>
</dbReference>
<dbReference type="PROSITE" id="PS50011">
    <property type="entry name" value="PROTEIN_KINASE_DOM"/>
    <property type="match status" value="1"/>
</dbReference>
<evidence type="ECO:0000256" key="4">
    <source>
        <dbReference type="ARBA" id="ARBA00022777"/>
    </source>
</evidence>
<dbReference type="GO" id="GO:0005634">
    <property type="term" value="C:nucleus"/>
    <property type="evidence" value="ECO:0007669"/>
    <property type="project" value="TreeGrafter"/>
</dbReference>
<reference evidence="7 8" key="1">
    <citation type="journal article" date="2018" name="BMC Genomics">
        <title>Genomic evidence for intraspecific hybridization in a clonal and extremely halotolerant yeast.</title>
        <authorList>
            <person name="Gostincar C."/>
            <person name="Stajich J.E."/>
            <person name="Zupancic J."/>
            <person name="Zalar P."/>
            <person name="Gunde-Cimerman N."/>
        </authorList>
    </citation>
    <scope>NUCLEOTIDE SEQUENCE [LARGE SCALE GENOMIC DNA]</scope>
    <source>
        <strain evidence="7 8">EXF-2788</strain>
    </source>
</reference>
<dbReference type="Pfam" id="PF00069">
    <property type="entry name" value="Pkinase"/>
    <property type="match status" value="1"/>
</dbReference>
<keyword evidence="1" id="KW-0723">Serine/threonine-protein kinase</keyword>
<evidence type="ECO:0000256" key="2">
    <source>
        <dbReference type="ARBA" id="ARBA00022679"/>
    </source>
</evidence>
<keyword evidence="5" id="KW-0067">ATP-binding</keyword>
<dbReference type="InterPro" id="IPR011009">
    <property type="entry name" value="Kinase-like_dom_sf"/>
</dbReference>
<dbReference type="PANTHER" id="PTHR45646:SF11">
    <property type="entry name" value="SERINE_THREONINE-PROTEIN KINASE DOA"/>
    <property type="match status" value="1"/>
</dbReference>
<dbReference type="GO" id="GO:0004674">
    <property type="term" value="F:protein serine/threonine kinase activity"/>
    <property type="evidence" value="ECO:0007669"/>
    <property type="project" value="UniProtKB-KW"/>
</dbReference>
<dbReference type="SUPFAM" id="SSF56112">
    <property type="entry name" value="Protein kinase-like (PK-like)"/>
    <property type="match status" value="1"/>
</dbReference>
<evidence type="ECO:0000259" key="6">
    <source>
        <dbReference type="PROSITE" id="PS50011"/>
    </source>
</evidence>
<accession>A0A3M7F6Y0</accession>
<organism evidence="7 8">
    <name type="scientific">Hortaea werneckii</name>
    <name type="common">Black yeast</name>
    <name type="synonym">Cladosporium werneckii</name>
    <dbReference type="NCBI Taxonomy" id="91943"/>
    <lineage>
        <taxon>Eukaryota</taxon>
        <taxon>Fungi</taxon>
        <taxon>Dikarya</taxon>
        <taxon>Ascomycota</taxon>
        <taxon>Pezizomycotina</taxon>
        <taxon>Dothideomycetes</taxon>
        <taxon>Dothideomycetidae</taxon>
        <taxon>Mycosphaerellales</taxon>
        <taxon>Teratosphaeriaceae</taxon>
        <taxon>Hortaea</taxon>
    </lineage>
</organism>
<evidence type="ECO:0000313" key="8">
    <source>
        <dbReference type="Proteomes" id="UP000268823"/>
    </source>
</evidence>